<comment type="caution">
    <text evidence="6">The sequence shown here is derived from an EMBL/GenBank/DDBJ whole genome shotgun (WGS) entry which is preliminary data.</text>
</comment>
<feature type="region of interest" description="Disordered" evidence="4">
    <location>
        <begin position="1403"/>
        <end position="1424"/>
    </location>
</feature>
<dbReference type="GO" id="GO:0006355">
    <property type="term" value="P:regulation of DNA-templated transcription"/>
    <property type="evidence" value="ECO:0007669"/>
    <property type="project" value="InterPro"/>
</dbReference>
<protein>
    <recommendedName>
        <fullName evidence="5">Ubiquitin-like protease family profile domain-containing protein</fullName>
    </recommendedName>
</protein>
<proteinExistence type="inferred from homology"/>
<name>K0RFG6_THAOC</name>
<evidence type="ECO:0000256" key="2">
    <source>
        <dbReference type="ARBA" id="ARBA00022670"/>
    </source>
</evidence>
<feature type="compositionally biased region" description="Polar residues" evidence="4">
    <location>
        <begin position="1"/>
        <end position="11"/>
    </location>
</feature>
<comment type="similarity">
    <text evidence="1">Belongs to the peptidase C48 family.</text>
</comment>
<feature type="domain" description="Ubiquitin-like protease family profile" evidence="5">
    <location>
        <begin position="1519"/>
        <end position="1745"/>
    </location>
</feature>
<dbReference type="InterPro" id="IPR031052">
    <property type="entry name" value="FHY3/FAR1"/>
</dbReference>
<feature type="compositionally biased region" description="Polar residues" evidence="4">
    <location>
        <begin position="774"/>
        <end position="796"/>
    </location>
</feature>
<evidence type="ECO:0000313" key="7">
    <source>
        <dbReference type="Proteomes" id="UP000266841"/>
    </source>
</evidence>
<dbReference type="Gene3D" id="3.40.395.10">
    <property type="entry name" value="Adenoviral Proteinase, Chain A"/>
    <property type="match status" value="1"/>
</dbReference>
<evidence type="ECO:0000256" key="4">
    <source>
        <dbReference type="SAM" id="MobiDB-lite"/>
    </source>
</evidence>
<dbReference type="PANTHER" id="PTHR31669:SF283">
    <property type="entry name" value="PROTEIN FAR1-RELATED SEQUENCE"/>
    <property type="match status" value="1"/>
</dbReference>
<feature type="region of interest" description="Disordered" evidence="4">
    <location>
        <begin position="1152"/>
        <end position="1172"/>
    </location>
</feature>
<feature type="region of interest" description="Disordered" evidence="4">
    <location>
        <begin position="908"/>
        <end position="937"/>
    </location>
</feature>
<organism evidence="6 7">
    <name type="scientific">Thalassiosira oceanica</name>
    <name type="common">Marine diatom</name>
    <dbReference type="NCBI Taxonomy" id="159749"/>
    <lineage>
        <taxon>Eukaryota</taxon>
        <taxon>Sar</taxon>
        <taxon>Stramenopiles</taxon>
        <taxon>Ochrophyta</taxon>
        <taxon>Bacillariophyta</taxon>
        <taxon>Coscinodiscophyceae</taxon>
        <taxon>Thalassiosirophycidae</taxon>
        <taxon>Thalassiosirales</taxon>
        <taxon>Thalassiosiraceae</taxon>
        <taxon>Thalassiosira</taxon>
    </lineage>
</organism>
<feature type="region of interest" description="Disordered" evidence="4">
    <location>
        <begin position="1202"/>
        <end position="1237"/>
    </location>
</feature>
<accession>K0RFG6</accession>
<feature type="region of interest" description="Disordered" evidence="4">
    <location>
        <begin position="773"/>
        <end position="831"/>
    </location>
</feature>
<evidence type="ECO:0000256" key="1">
    <source>
        <dbReference type="ARBA" id="ARBA00005234"/>
    </source>
</evidence>
<dbReference type="InterPro" id="IPR003653">
    <property type="entry name" value="Peptidase_C48_C"/>
</dbReference>
<gene>
    <name evidence="6" type="ORF">THAOC_28236</name>
</gene>
<dbReference type="InterPro" id="IPR038765">
    <property type="entry name" value="Papain-like_cys_pep_sf"/>
</dbReference>
<evidence type="ECO:0000259" key="5">
    <source>
        <dbReference type="PROSITE" id="PS50600"/>
    </source>
</evidence>
<dbReference type="PANTHER" id="PTHR31669">
    <property type="entry name" value="PROTEIN FAR1-RELATED SEQUENCE 10-RELATED"/>
    <property type="match status" value="1"/>
</dbReference>
<dbReference type="GO" id="GO:0006508">
    <property type="term" value="P:proteolysis"/>
    <property type="evidence" value="ECO:0007669"/>
    <property type="project" value="UniProtKB-KW"/>
</dbReference>
<dbReference type="Proteomes" id="UP000266841">
    <property type="component" value="Unassembled WGS sequence"/>
</dbReference>
<feature type="region of interest" description="Disordered" evidence="4">
    <location>
        <begin position="1"/>
        <end position="39"/>
    </location>
</feature>
<keyword evidence="7" id="KW-1185">Reference proteome</keyword>
<feature type="compositionally biased region" description="Basic and acidic residues" evidence="4">
    <location>
        <begin position="1155"/>
        <end position="1171"/>
    </location>
</feature>
<evidence type="ECO:0000313" key="6">
    <source>
        <dbReference type="EMBL" id="EJK52478.1"/>
    </source>
</evidence>
<reference evidence="6 7" key="1">
    <citation type="journal article" date="2012" name="Genome Biol.">
        <title>Genome and low-iron response of an oceanic diatom adapted to chronic iron limitation.</title>
        <authorList>
            <person name="Lommer M."/>
            <person name="Specht M."/>
            <person name="Roy A.S."/>
            <person name="Kraemer L."/>
            <person name="Andreson R."/>
            <person name="Gutowska M.A."/>
            <person name="Wolf J."/>
            <person name="Bergner S.V."/>
            <person name="Schilhabel M.B."/>
            <person name="Klostermeier U.C."/>
            <person name="Beiko R.G."/>
            <person name="Rosenstiel P."/>
            <person name="Hippler M."/>
            <person name="Laroche J."/>
        </authorList>
    </citation>
    <scope>NUCLEOTIDE SEQUENCE [LARGE SCALE GENOMIC DNA]</scope>
    <source>
        <strain evidence="6 7">CCMP1005</strain>
    </source>
</reference>
<evidence type="ECO:0000256" key="3">
    <source>
        <dbReference type="ARBA" id="ARBA00022801"/>
    </source>
</evidence>
<dbReference type="GO" id="GO:0008234">
    <property type="term" value="F:cysteine-type peptidase activity"/>
    <property type="evidence" value="ECO:0007669"/>
    <property type="project" value="InterPro"/>
</dbReference>
<dbReference type="PROSITE" id="PS50600">
    <property type="entry name" value="ULP_PROTEASE"/>
    <property type="match status" value="1"/>
</dbReference>
<dbReference type="SUPFAM" id="SSF54001">
    <property type="entry name" value="Cysteine proteinases"/>
    <property type="match status" value="1"/>
</dbReference>
<keyword evidence="3" id="KW-0378">Hydrolase</keyword>
<sequence>MDDSNPATSNEVGAGAEDDGPDATTNFGEEESAPVGGSAAQYAPIASDVSGAISDQLGVPDDMDALIEESGIESPYFALSDWQQVDGGSHIDTGTLLKNILAHKAVPNDIEVPKDISRENLIIANDAANEFQLGKEYVDWVHDSNQFGLKNGFTGRKHGRNQWVCSCSTNTNFQKKRSGLKKIDRADSSMSSDCPFKLFFSIKKDQVPQLMKVFPFHNHPCNPRHAKAAAKKSGRANRLAVRQLIDVLGPMMINRNKINISQARKIMRPFVGPSFDLSSQSIFNVLVGVRLAVEKGEYKIPQQVQVNPFEAINWNLADKSTENIRNILAEIYDSKDSERSWIVMSLMERLKREDDSFDYKVHIDKEEEIDVVTWQIGRSRGSLEKYGDLIFLDGRKSTNMNSLHFHYITFVVIDPNHKFIPASESFVFQEQPETYEIVVDFTLQMTPGYSANQAKFGWSDYALNQDIVSQWFPNITFLLDTYHFCSSKNTRCILALDFGPQVWLLISDTFRAAVHASTEEECLAFLGEAATAVKSGVQDSQGALNTISKWQEVRHHWGRYRLQDKIGHQLVESNAYAEQNHTSLKQMVGDDKGRPLEQNVAEVIERTEVRFQGLQKDKDKYAITITNDMEKLSTIDKQNLEQPRAELDRLPFELWRQQYSLRHQYVVTREVRGGGEGSLVRHTTCQNDGHFIPDTVGGKTGKCDCPWRRAHELDCRHEQSARVNNGEQPYCRETTSPRHFFLPTIPTSRRGMCVASTEELSCEETKHIVKADVSESNFSPTGLNSEDNQSESQLQNMKEHSKPPPAGYKESLMLGSPSQTGTEFGSKKDLVPRRRCPNVSFMQLNRAAMEVANQAAGGSNEVQNAILTHLTQLGKLLKERSYHKEGAIIPSTCLALSSQLKNISTSTVPKANMPRTKDFNRVGRPPTHRFGSAKSKATRPPPRCTFCGGDDGTHSGKFCGNSSTCSLKMSYGLCLRLTRNDITTVGGRIQLIGTTSSQDKGIVCMTGMSQCMKIDGGLPTGTTHVVVRGYFISKEMIEYLVCTLLNSVGRPMVKPIGDITTSYNTVLIEKTSLVTQLGLGSLRNVFLKSSGQAVVCPQERYRYDFDPRLLEGEGHNGDICVKADEKVVTANVDKPNIVDNTAHNSGNYVNSVSARVEKKPPRPTNRVEKKPCRPTKLVVAKKSEQAAKPFHCSKCVALGEPDSVSRGHRSNSQKCPNIGKEMPTKTKRKQSSGVDFYSQDVPGMGGYAWSSEEDDDEEKFPDKIHVGSIISWYGKLNMESEMDAKARLGEILSITGGGDSAAITVSFDGEKNTLTSLNHISLVSVANADGLLTPLTKEESSKKSGAISQFAGLVQGSDMKTLVAINNRLSDGFKKIMTERLNEPDQSGLVATDYLPKQYQVNSASNETTTDETTTPNGDQSPKFRLPFLPILSEADEEEADSLRRNYAAVRKLKVKATGHQDTVAQEKKCESLGILFLQGSGDLRYAIEAAPLYAIREDGTLDKSKPLKEGFYDKNRHGTFENRDLNPEALGRLFDGVYINDAVISGFRNMFNKWQLELKSDQGDEYMISHMFGPFLVTRLALDTPPYENGKYNWSKLVCKFDTASADSFGRATRENPSTGKKASGGLDIFACKWLFFPLNEFQTHWTFFCVDRNTLEQRFYCSLHGQLEDAKRKGLVKKLRCHVSKCLHRWIIHTHKLRLGKKHPNSEMEWTAKGVIDEHSKLNNSKQHGLDCGLHTCVTPIFIALNEDINVFGTKSEDRKKAGIEMRRRMMLSLCRNEFMFKPARSVSD</sequence>
<keyword evidence="2" id="KW-0645">Protease</keyword>
<dbReference type="EMBL" id="AGNL01039758">
    <property type="protein sequence ID" value="EJK52478.1"/>
    <property type="molecule type" value="Genomic_DNA"/>
</dbReference>